<gene>
    <name evidence="2" type="ORF">GGQ59_002438</name>
</gene>
<keyword evidence="1" id="KW-0732">Signal</keyword>
<organism evidence="2 3">
    <name type="scientific">Parvularcula dongshanensis</name>
    <dbReference type="NCBI Taxonomy" id="1173995"/>
    <lineage>
        <taxon>Bacteria</taxon>
        <taxon>Pseudomonadati</taxon>
        <taxon>Pseudomonadota</taxon>
        <taxon>Alphaproteobacteria</taxon>
        <taxon>Parvularculales</taxon>
        <taxon>Parvularculaceae</taxon>
        <taxon>Parvularcula</taxon>
    </lineage>
</organism>
<accession>A0A840I542</accession>
<keyword evidence="3" id="KW-1185">Reference proteome</keyword>
<name>A0A840I542_9PROT</name>
<dbReference type="Proteomes" id="UP000563524">
    <property type="component" value="Unassembled WGS sequence"/>
</dbReference>
<feature type="signal peptide" evidence="1">
    <location>
        <begin position="1"/>
        <end position="18"/>
    </location>
</feature>
<evidence type="ECO:0000256" key="1">
    <source>
        <dbReference type="SAM" id="SignalP"/>
    </source>
</evidence>
<comment type="caution">
    <text evidence="2">The sequence shown here is derived from an EMBL/GenBank/DDBJ whole genome shotgun (WGS) entry which is preliminary data.</text>
</comment>
<sequence length="164" mass="17437">MKRAFAVLLIAACTPASALPPPDPPARQARGGSPLDKFPGPQDGFMIRLQSLCTGTEAYGTEDGTTLRRMGCRIEAGHLEEIELAVVRAERRPLAPKLGRAGIGLHLEVTAANETVFSDHAKGRGTFTRQAFGPEEAWAVEIVPGDSLSLTGPETQLFFGLGGR</sequence>
<dbReference type="RefSeq" id="WP_183818944.1">
    <property type="nucleotide sequence ID" value="NZ_JACHOB010000005.1"/>
</dbReference>
<dbReference type="EMBL" id="JACHOB010000005">
    <property type="protein sequence ID" value="MBB4659897.1"/>
    <property type="molecule type" value="Genomic_DNA"/>
</dbReference>
<proteinExistence type="predicted"/>
<reference evidence="2 3" key="1">
    <citation type="submission" date="2020-08" db="EMBL/GenBank/DDBJ databases">
        <title>Genomic Encyclopedia of Type Strains, Phase IV (KMG-IV): sequencing the most valuable type-strain genomes for metagenomic binning, comparative biology and taxonomic classification.</title>
        <authorList>
            <person name="Goeker M."/>
        </authorList>
    </citation>
    <scope>NUCLEOTIDE SEQUENCE [LARGE SCALE GENOMIC DNA]</scope>
    <source>
        <strain evidence="2 3">DSM 102850</strain>
    </source>
</reference>
<protein>
    <submittedName>
        <fullName evidence="2">Uncharacterized protein</fullName>
    </submittedName>
</protein>
<dbReference type="AlphaFoldDB" id="A0A840I542"/>
<evidence type="ECO:0000313" key="2">
    <source>
        <dbReference type="EMBL" id="MBB4659897.1"/>
    </source>
</evidence>
<evidence type="ECO:0000313" key="3">
    <source>
        <dbReference type="Proteomes" id="UP000563524"/>
    </source>
</evidence>
<feature type="chain" id="PRO_5032774161" evidence="1">
    <location>
        <begin position="19"/>
        <end position="164"/>
    </location>
</feature>